<dbReference type="CDD" id="cd00093">
    <property type="entry name" value="HTH_XRE"/>
    <property type="match status" value="1"/>
</dbReference>
<sequence length="212" mass="22836">MSVEAADSIEYTTGSGAPAAEAATLEQALGVQVRSIRRELDLTVSDLAGAAGISVGMLSKIENGQISPSLATLQAISKALNVPITTLFSAFEERRDCSFVRAHQGVTIERRGTKVGHQYELLGHGLGGDIVVEPYLITLTQEAAPYTGFRHAGVEFIYMLSGEVIYRHADRTYHLRAGDALMFDSGAAHGPETLVVTPMTYLSIIVYGRDRH</sequence>
<dbReference type="EMBL" id="CP063362">
    <property type="protein sequence ID" value="QRG09833.1"/>
    <property type="molecule type" value="Genomic_DNA"/>
</dbReference>
<dbReference type="Pfam" id="PF07883">
    <property type="entry name" value="Cupin_2"/>
    <property type="match status" value="1"/>
</dbReference>
<dbReference type="GO" id="GO:0003677">
    <property type="term" value="F:DNA binding"/>
    <property type="evidence" value="ECO:0007669"/>
    <property type="project" value="UniProtKB-KW"/>
</dbReference>
<dbReference type="RefSeq" id="WP_203196750.1">
    <property type="nucleotide sequence ID" value="NZ_CP063362.1"/>
</dbReference>
<dbReference type="SMART" id="SM00530">
    <property type="entry name" value="HTH_XRE"/>
    <property type="match status" value="1"/>
</dbReference>
<dbReference type="CDD" id="cd02209">
    <property type="entry name" value="cupin_XRE_C"/>
    <property type="match status" value="1"/>
</dbReference>
<dbReference type="Gene3D" id="2.60.120.10">
    <property type="entry name" value="Jelly Rolls"/>
    <property type="match status" value="1"/>
</dbReference>
<dbReference type="Proteomes" id="UP000596427">
    <property type="component" value="Chromosome"/>
</dbReference>
<dbReference type="Pfam" id="PF01381">
    <property type="entry name" value="HTH_3"/>
    <property type="match status" value="1"/>
</dbReference>
<dbReference type="PANTHER" id="PTHR46797:SF1">
    <property type="entry name" value="METHYLPHOSPHONATE SYNTHASE"/>
    <property type="match status" value="1"/>
</dbReference>
<evidence type="ECO:0000313" key="3">
    <source>
        <dbReference type="EMBL" id="QRG09833.1"/>
    </source>
</evidence>
<dbReference type="GO" id="GO:0003700">
    <property type="term" value="F:DNA-binding transcription factor activity"/>
    <property type="evidence" value="ECO:0007669"/>
    <property type="project" value="TreeGrafter"/>
</dbReference>
<dbReference type="InterPro" id="IPR050807">
    <property type="entry name" value="TransReg_Diox_bact_type"/>
</dbReference>
<organism evidence="3 4">
    <name type="scientific">Xanthobacter dioxanivorans</name>
    <dbReference type="NCBI Taxonomy" id="2528964"/>
    <lineage>
        <taxon>Bacteria</taxon>
        <taxon>Pseudomonadati</taxon>
        <taxon>Pseudomonadota</taxon>
        <taxon>Alphaproteobacteria</taxon>
        <taxon>Hyphomicrobiales</taxon>
        <taxon>Xanthobacteraceae</taxon>
        <taxon>Xanthobacter</taxon>
    </lineage>
</organism>
<dbReference type="GO" id="GO:0005829">
    <property type="term" value="C:cytosol"/>
    <property type="evidence" value="ECO:0007669"/>
    <property type="project" value="TreeGrafter"/>
</dbReference>
<dbReference type="SUPFAM" id="SSF47413">
    <property type="entry name" value="lambda repressor-like DNA-binding domains"/>
    <property type="match status" value="1"/>
</dbReference>
<dbReference type="AlphaFoldDB" id="A0A974SMK2"/>
<dbReference type="PROSITE" id="PS50943">
    <property type="entry name" value="HTH_CROC1"/>
    <property type="match status" value="1"/>
</dbReference>
<dbReference type="InterPro" id="IPR011051">
    <property type="entry name" value="RmlC_Cupin_sf"/>
</dbReference>
<feature type="domain" description="HTH cro/C1-type" evidence="2">
    <location>
        <begin position="33"/>
        <end position="87"/>
    </location>
</feature>
<proteinExistence type="predicted"/>
<protein>
    <submittedName>
        <fullName evidence="3">Helix-turn-helix transcriptional regulator</fullName>
    </submittedName>
</protein>
<name>A0A974SMK2_9HYPH</name>
<keyword evidence="1" id="KW-0238">DNA-binding</keyword>
<evidence type="ECO:0000313" key="4">
    <source>
        <dbReference type="Proteomes" id="UP000596427"/>
    </source>
</evidence>
<accession>A0A974SMK2</accession>
<dbReference type="InterPro" id="IPR010982">
    <property type="entry name" value="Lambda_DNA-bd_dom_sf"/>
</dbReference>
<evidence type="ECO:0000256" key="1">
    <source>
        <dbReference type="ARBA" id="ARBA00023125"/>
    </source>
</evidence>
<dbReference type="Gene3D" id="1.10.260.40">
    <property type="entry name" value="lambda repressor-like DNA-binding domains"/>
    <property type="match status" value="1"/>
</dbReference>
<keyword evidence="4" id="KW-1185">Reference proteome</keyword>
<dbReference type="InterPro" id="IPR013096">
    <property type="entry name" value="Cupin_2"/>
</dbReference>
<reference evidence="3 4" key="1">
    <citation type="submission" date="2020-10" db="EMBL/GenBank/DDBJ databases">
        <title>Degradation of 1,4-Dioxane by Xanthobacter sp. YN2, via a Novel Group-2 Soluble Di-Iron Monooxygenase.</title>
        <authorList>
            <person name="Ma F."/>
            <person name="Wang Y."/>
            <person name="Yang J."/>
            <person name="Guo H."/>
            <person name="Su D."/>
            <person name="Yu L."/>
        </authorList>
    </citation>
    <scope>NUCLEOTIDE SEQUENCE [LARGE SCALE GENOMIC DNA]</scope>
    <source>
        <strain evidence="3 4">YN2</strain>
    </source>
</reference>
<dbReference type="InterPro" id="IPR014710">
    <property type="entry name" value="RmlC-like_jellyroll"/>
</dbReference>
<dbReference type="KEGG" id="xdi:EZH22_24745"/>
<evidence type="ECO:0000259" key="2">
    <source>
        <dbReference type="PROSITE" id="PS50943"/>
    </source>
</evidence>
<dbReference type="PANTHER" id="PTHR46797">
    <property type="entry name" value="HTH-TYPE TRANSCRIPTIONAL REGULATOR"/>
    <property type="match status" value="1"/>
</dbReference>
<dbReference type="InterPro" id="IPR001387">
    <property type="entry name" value="Cro/C1-type_HTH"/>
</dbReference>
<dbReference type="SUPFAM" id="SSF51182">
    <property type="entry name" value="RmlC-like cupins"/>
    <property type="match status" value="1"/>
</dbReference>
<gene>
    <name evidence="3" type="ORF">EZH22_24745</name>
</gene>